<evidence type="ECO:0000256" key="7">
    <source>
        <dbReference type="ARBA" id="ARBA00022989"/>
    </source>
</evidence>
<evidence type="ECO:0000256" key="5">
    <source>
        <dbReference type="ARBA" id="ARBA00022573"/>
    </source>
</evidence>
<evidence type="ECO:0000256" key="6">
    <source>
        <dbReference type="ARBA" id="ARBA00022692"/>
    </source>
</evidence>
<comment type="caution">
    <text evidence="9">Lacks conserved residue(s) required for the propagation of feature annotation.</text>
</comment>
<evidence type="ECO:0000313" key="10">
    <source>
        <dbReference type="EMBL" id="MDI2090917.1"/>
    </source>
</evidence>
<evidence type="ECO:0000256" key="2">
    <source>
        <dbReference type="ARBA" id="ARBA00004953"/>
    </source>
</evidence>
<reference evidence="10" key="1">
    <citation type="submission" date="2023-05" db="EMBL/GenBank/DDBJ databases">
        <title>Whole genome sequence of Commensalibacter sp.</title>
        <authorList>
            <person name="Charoenyingcharoen P."/>
            <person name="Yukphan P."/>
        </authorList>
    </citation>
    <scope>NUCLEOTIDE SEQUENCE</scope>
    <source>
        <strain evidence="10">TBRC 16381</strain>
    </source>
</reference>
<keyword evidence="5 9" id="KW-0169">Cobalamin biosynthesis</keyword>
<sequence>MYKNLVSTYLHLLHCNLKVIIVAIIIDSLWGDPKTIYKKIPHPIIWIGTLIHKLDHHLNHHNDPSFIQKRNGFFALAIATFIPMIIGTILQKILFKILPKSIAILICAFITSIFIAKRSLYEHVKAVETPLHTQNIPAARIAVSQIVGRKTDHLDQSGICRAAIESLAENFSDGVIAPIFWGCVGGLPGIIAYKAINTADSMIGHKTAKYLYFGYAAAKTDDYINYPASRLSALWITLAVKRNLIKTIKKIKKEAKKHNSPNAGWPEAAMALGLSIQLGGPRQYKEGTVDTDWIGNGRKILSYQDIKNALRVFQISCRFNLLCILFIYFSIKINIK</sequence>
<evidence type="ECO:0000256" key="3">
    <source>
        <dbReference type="ARBA" id="ARBA00006263"/>
    </source>
</evidence>
<keyword evidence="6 9" id="KW-0812">Transmembrane</keyword>
<comment type="caution">
    <text evidence="10">The sequence shown here is derived from an EMBL/GenBank/DDBJ whole genome shotgun (WGS) entry which is preliminary data.</text>
</comment>
<dbReference type="PANTHER" id="PTHR34308">
    <property type="entry name" value="COBALAMIN BIOSYNTHESIS PROTEIN CBIB"/>
    <property type="match status" value="1"/>
</dbReference>
<comment type="function">
    <text evidence="9">Converts cobyric acid to cobinamide by the addition of aminopropanol on the F carboxylic group.</text>
</comment>
<comment type="similarity">
    <text evidence="3 9">Belongs to the CobD/CbiB family.</text>
</comment>
<dbReference type="Proteomes" id="UP001431634">
    <property type="component" value="Unassembled WGS sequence"/>
</dbReference>
<organism evidence="10 11">
    <name type="scientific">Commensalibacter oyaizuii</name>
    <dbReference type="NCBI Taxonomy" id="3043873"/>
    <lineage>
        <taxon>Bacteria</taxon>
        <taxon>Pseudomonadati</taxon>
        <taxon>Pseudomonadota</taxon>
        <taxon>Alphaproteobacteria</taxon>
        <taxon>Acetobacterales</taxon>
        <taxon>Acetobacteraceae</taxon>
    </lineage>
</organism>
<dbReference type="RefSeq" id="WP_281448036.1">
    <property type="nucleotide sequence ID" value="NZ_JASBAO010000001.1"/>
</dbReference>
<feature type="transmembrane region" description="Helical" evidence="9">
    <location>
        <begin position="308"/>
        <end position="331"/>
    </location>
</feature>
<keyword evidence="7 9" id="KW-1133">Transmembrane helix</keyword>
<evidence type="ECO:0000256" key="8">
    <source>
        <dbReference type="ARBA" id="ARBA00023136"/>
    </source>
</evidence>
<evidence type="ECO:0000256" key="9">
    <source>
        <dbReference type="HAMAP-Rule" id="MF_00024"/>
    </source>
</evidence>
<evidence type="ECO:0000256" key="1">
    <source>
        <dbReference type="ARBA" id="ARBA00004651"/>
    </source>
</evidence>
<feature type="transmembrane region" description="Helical" evidence="9">
    <location>
        <begin position="97"/>
        <end position="116"/>
    </location>
</feature>
<dbReference type="InterPro" id="IPR004485">
    <property type="entry name" value="Cobalamin_biosynth_CobD/CbiB"/>
</dbReference>
<dbReference type="NCBIfam" id="TIGR00380">
    <property type="entry name" value="cobal_cbiB"/>
    <property type="match status" value="1"/>
</dbReference>
<protein>
    <recommendedName>
        <fullName evidence="9">Cobalamin biosynthesis protein CobD</fullName>
    </recommendedName>
</protein>
<gene>
    <name evidence="10" type="primary">cbiB</name>
    <name evidence="9" type="synonym">cobD</name>
    <name evidence="10" type="ORF">QJV27_05955</name>
</gene>
<feature type="transmembrane region" description="Helical" evidence="9">
    <location>
        <begin position="73"/>
        <end position="91"/>
    </location>
</feature>
<proteinExistence type="inferred from homology"/>
<keyword evidence="4 9" id="KW-1003">Cell membrane</keyword>
<dbReference type="Pfam" id="PF03186">
    <property type="entry name" value="CobD_Cbib"/>
    <property type="match status" value="1"/>
</dbReference>
<evidence type="ECO:0000313" key="11">
    <source>
        <dbReference type="Proteomes" id="UP001431634"/>
    </source>
</evidence>
<comment type="subcellular location">
    <subcellularLocation>
        <location evidence="1 9">Cell membrane</location>
        <topology evidence="1 9">Multi-pass membrane protein</topology>
    </subcellularLocation>
</comment>
<accession>A0ABT6Q1D4</accession>
<dbReference type="HAMAP" id="MF_00024">
    <property type="entry name" value="CobD_CbiB"/>
    <property type="match status" value="1"/>
</dbReference>
<comment type="pathway">
    <text evidence="2 9">Cofactor biosynthesis; adenosylcobalamin biosynthesis.</text>
</comment>
<feature type="transmembrane region" description="Helical" evidence="9">
    <location>
        <begin position="6"/>
        <end position="30"/>
    </location>
</feature>
<dbReference type="EMBL" id="JASBAO010000001">
    <property type="protein sequence ID" value="MDI2090917.1"/>
    <property type="molecule type" value="Genomic_DNA"/>
</dbReference>
<dbReference type="PANTHER" id="PTHR34308:SF1">
    <property type="entry name" value="COBALAMIN BIOSYNTHESIS PROTEIN CBIB"/>
    <property type="match status" value="1"/>
</dbReference>
<keyword evidence="8 9" id="KW-0472">Membrane</keyword>
<keyword evidence="11" id="KW-1185">Reference proteome</keyword>
<name>A0ABT6Q1D4_9PROT</name>
<evidence type="ECO:0000256" key="4">
    <source>
        <dbReference type="ARBA" id="ARBA00022475"/>
    </source>
</evidence>